<comment type="caution">
    <text evidence="2">The sequence shown here is derived from an EMBL/GenBank/DDBJ whole genome shotgun (WGS) entry which is preliminary data.</text>
</comment>
<dbReference type="STRING" id="1798704.A3J93_01270"/>
<keyword evidence="1" id="KW-0732">Signal</keyword>
<evidence type="ECO:0000313" key="2">
    <source>
        <dbReference type="EMBL" id="OGH88709.1"/>
    </source>
</evidence>
<sequence length="1299" mass="135733">MNNVLKLTKKAFTVSVVVTTIMWSLGVAALVPSVAQAADCPALAAGQMIKAGGPGIWVVGTNLTSRTYFPHGDVYKSWTADNAYTFTTVSDACLADLDPAGAVLPRSGTFIVREVSAPSINYVVLPGKKLQQISDGAAKALYGADYATLLSSKNGYNQYKRLVVVSDADWGYYNTGSNKVAGELTEATPTEGMLVSNGGKTYYVDAGMKLREVTDTGFAANKFQTKNVLALSSTAAYSMGTALNAQEDMFTDHGVAVESAPVVPPVVVNGNLEVSISANTPAGGNVVINIDNVVFGKFILKATNGDYTVSSVKIGRKGLGAKGDIASVTLYDGATKLGSSMTSWDSNSETLVYNIPTGLKVTNGTNKELTVVAKLDTAGTYNSLGILAVNGTAVSAVYGNEMTGVDVAVGALSITNMGTAATKKIGVNAVNLAEFKLNVSSTEDGVFNSITLKNKAATSNASDTDVANLYLYQGATKLAGPVSMASDKVAFVLNTPVTIKKSQNEVFKVVGDIVKGNANTLEFVLENTTDLVVMGSTYGTNLVIHNDQYNAAAEGAIITISGAELNVAYTGTTLETIDDVTDVVFGTLSLGAGSTDIKITSLILTVDETEGNATAADTLDVDSFELVDAAGGAYSGTMTAGGDTDADDETWTFSDEIYLTAGTTRTFTMRGDLPNGIGNGDSYKVSATVNTTNVVAETVPEGDTVSNFSIGSFTGMLVTVKTPTLRVEGATLNSGTATVNDADVILYKGTLEAQASNIKVSYVNFNSNVAFASGHWTQVGFYLVNADGSYAAQQILTNSQMTSSTSASGDALSFDSLDFTVNNGPTNKATFVVKGTVASTLTDTNGLINQLKLDYITSKAADNSSPTVSSGSAAGTDDLDDADNDFLTVGGRQVTLVDKGKLYLQMRSTDTGFNKDSVVLAGTSFWAGKLKLKADDENIKVKDLKLTNATDSGEERSAASVCLYREQVVLAANLISCQTMDASSVVFYDDINEVVEQGTEYWYIYVNTNPMNDLAGGTARTHDVFSFKVTTSTASSVAAEGVRSGFTYVISDDATVSAGDIVFDEDNDDTYDEAGELDMTTSTKKFVVSGTKISNVQLLSSYGCDAAGNNCTYKVDPVLAGTGEYVAGILAVTVDSVGLNNDPDNGNPLKLNLTGVRFDVDKFASTSLSGVTIQKIGGSDPAGSLDISNLNSTGASAGLASTTALSGVLANDYLIDPGTIAYYVVKATVNGVSATTNFTNWFQFNLDDIKGTYTDGDTSTEDDVNNNIDWKDGDSSNPFSALFLSLENVDGVKVSKTNN</sequence>
<dbReference type="EMBL" id="MFQZ01000001">
    <property type="protein sequence ID" value="OGH88709.1"/>
    <property type="molecule type" value="Genomic_DNA"/>
</dbReference>
<proteinExistence type="predicted"/>
<accession>A0A1F6NXQ8</accession>
<reference evidence="2 3" key="1">
    <citation type="journal article" date="2016" name="Nat. Commun.">
        <title>Thousands of microbial genomes shed light on interconnected biogeochemical processes in an aquifer system.</title>
        <authorList>
            <person name="Anantharaman K."/>
            <person name="Brown C.T."/>
            <person name="Hug L.A."/>
            <person name="Sharon I."/>
            <person name="Castelle C.J."/>
            <person name="Probst A.J."/>
            <person name="Thomas B.C."/>
            <person name="Singh A."/>
            <person name="Wilkins M.J."/>
            <person name="Karaoz U."/>
            <person name="Brodie E.L."/>
            <person name="Williams K.H."/>
            <person name="Hubbard S.S."/>
            <person name="Banfield J.F."/>
        </authorList>
    </citation>
    <scope>NUCLEOTIDE SEQUENCE [LARGE SCALE GENOMIC DNA]</scope>
</reference>
<feature type="signal peptide" evidence="1">
    <location>
        <begin position="1"/>
        <end position="37"/>
    </location>
</feature>
<feature type="chain" id="PRO_5009525866" evidence="1">
    <location>
        <begin position="38"/>
        <end position="1299"/>
    </location>
</feature>
<dbReference type="Proteomes" id="UP000177907">
    <property type="component" value="Unassembled WGS sequence"/>
</dbReference>
<evidence type="ECO:0000313" key="3">
    <source>
        <dbReference type="Proteomes" id="UP000177907"/>
    </source>
</evidence>
<evidence type="ECO:0000256" key="1">
    <source>
        <dbReference type="SAM" id="SignalP"/>
    </source>
</evidence>
<organism evidence="2 3">
    <name type="scientific">Candidatus Magasanikbacteria bacterium RIFOXYC2_FULL_42_28</name>
    <dbReference type="NCBI Taxonomy" id="1798704"/>
    <lineage>
        <taxon>Bacteria</taxon>
        <taxon>Candidatus Magasanikiibacteriota</taxon>
    </lineage>
</organism>
<protein>
    <submittedName>
        <fullName evidence="2">Uncharacterized protein</fullName>
    </submittedName>
</protein>
<name>A0A1F6NXQ8_9BACT</name>
<gene>
    <name evidence="2" type="ORF">A3J93_01270</name>
</gene>